<dbReference type="InterPro" id="IPR027640">
    <property type="entry name" value="Kinesin-like_fam"/>
</dbReference>
<dbReference type="HOGENOM" id="CLU_001485_12_4_1"/>
<name>A0A0C7MSP9_9SACH</name>
<dbReference type="SUPFAM" id="SSF52540">
    <property type="entry name" value="P-loop containing nucleoside triphosphate hydrolases"/>
    <property type="match status" value="1"/>
</dbReference>
<keyword evidence="4" id="KW-0493">Microtubule</keyword>
<evidence type="ECO:0000256" key="2">
    <source>
        <dbReference type="ARBA" id="ARBA00022840"/>
    </source>
</evidence>
<dbReference type="GO" id="GO:0005524">
    <property type="term" value="F:ATP binding"/>
    <property type="evidence" value="ECO:0007669"/>
    <property type="project" value="UniProtKB-UniRule"/>
</dbReference>
<keyword evidence="3 4" id="KW-0505">Motor protein</keyword>
<accession>A0A0C7MSP9</accession>
<feature type="coiled-coil region" evidence="5">
    <location>
        <begin position="104"/>
        <end position="329"/>
    </location>
</feature>
<gene>
    <name evidence="8" type="ORF">LALA0_S01e08108g</name>
</gene>
<dbReference type="GO" id="GO:0008017">
    <property type="term" value="F:microtubule binding"/>
    <property type="evidence" value="ECO:0007669"/>
    <property type="project" value="EnsemblFungi"/>
</dbReference>
<dbReference type="GO" id="GO:0060236">
    <property type="term" value="P:regulation of mitotic spindle organization"/>
    <property type="evidence" value="ECO:0007669"/>
    <property type="project" value="EnsemblFungi"/>
</dbReference>
<dbReference type="GO" id="GO:0000743">
    <property type="term" value="P:nuclear migration involved in conjugation with cellular fusion"/>
    <property type="evidence" value="ECO:0007669"/>
    <property type="project" value="EnsemblFungi"/>
</dbReference>
<dbReference type="GO" id="GO:0036503">
    <property type="term" value="P:ERAD pathway"/>
    <property type="evidence" value="ECO:0007669"/>
    <property type="project" value="EnsemblFungi"/>
</dbReference>
<dbReference type="InterPro" id="IPR001752">
    <property type="entry name" value="Kinesin_motor_dom"/>
</dbReference>
<feature type="binding site" evidence="3">
    <location>
        <begin position="469"/>
        <end position="476"/>
    </location>
    <ligand>
        <name>ATP</name>
        <dbReference type="ChEBI" id="CHEBI:30616"/>
    </ligand>
</feature>
<dbReference type="GO" id="GO:0044732">
    <property type="term" value="C:mitotic spindle pole body"/>
    <property type="evidence" value="ECO:0007669"/>
    <property type="project" value="EnsemblFungi"/>
</dbReference>
<feature type="coiled-coil region" evidence="5">
    <location>
        <begin position="358"/>
        <end position="385"/>
    </location>
</feature>
<evidence type="ECO:0000256" key="6">
    <source>
        <dbReference type="SAM" id="MobiDB-lite"/>
    </source>
</evidence>
<dbReference type="PROSITE" id="PS50067">
    <property type="entry name" value="KINESIN_MOTOR_2"/>
    <property type="match status" value="1"/>
</dbReference>
<reference evidence="8 9" key="1">
    <citation type="submission" date="2014-12" db="EMBL/GenBank/DDBJ databases">
        <authorList>
            <person name="Neuveglise Cecile"/>
        </authorList>
    </citation>
    <scope>NUCLEOTIDE SEQUENCE [LARGE SCALE GENOMIC DNA]</scope>
    <source>
        <strain evidence="8 9">CBS 12615</strain>
    </source>
</reference>
<dbReference type="STRING" id="1245769.A0A0C7MSP9"/>
<evidence type="ECO:0000259" key="7">
    <source>
        <dbReference type="PROSITE" id="PS50067"/>
    </source>
</evidence>
<dbReference type="PANTHER" id="PTHR47972:SF28">
    <property type="entry name" value="KINESIN-LIKE PROTEIN KLP-3"/>
    <property type="match status" value="1"/>
</dbReference>
<dbReference type="InterPro" id="IPR019821">
    <property type="entry name" value="Kinesin_motor_CS"/>
</dbReference>
<dbReference type="Gene3D" id="3.40.850.10">
    <property type="entry name" value="Kinesin motor domain"/>
    <property type="match status" value="1"/>
</dbReference>
<dbReference type="Pfam" id="PF00225">
    <property type="entry name" value="Kinesin"/>
    <property type="match status" value="1"/>
</dbReference>
<comment type="similarity">
    <text evidence="3 4">Belongs to the TRAFAC class myosin-kinesin ATPase superfamily. Kinesin family.</text>
</comment>
<proteinExistence type="inferred from homology"/>
<dbReference type="SMART" id="SM00129">
    <property type="entry name" value="KISc"/>
    <property type="match status" value="1"/>
</dbReference>
<evidence type="ECO:0000256" key="3">
    <source>
        <dbReference type="PROSITE-ProRule" id="PRU00283"/>
    </source>
</evidence>
<keyword evidence="2 3" id="KW-0067">ATP-binding</keyword>
<evidence type="ECO:0000256" key="4">
    <source>
        <dbReference type="RuleBase" id="RU000394"/>
    </source>
</evidence>
<dbReference type="GO" id="GO:0007064">
    <property type="term" value="P:mitotic sister chromatid cohesion"/>
    <property type="evidence" value="ECO:0007669"/>
    <property type="project" value="EnsemblFungi"/>
</dbReference>
<keyword evidence="9" id="KW-1185">Reference proteome</keyword>
<dbReference type="InterPro" id="IPR027417">
    <property type="entry name" value="P-loop_NTPase"/>
</dbReference>
<dbReference type="GO" id="GO:0051256">
    <property type="term" value="P:mitotic spindle midzone assembly"/>
    <property type="evidence" value="ECO:0007669"/>
    <property type="project" value="EnsemblFungi"/>
</dbReference>
<dbReference type="GO" id="GO:0051321">
    <property type="term" value="P:meiotic cell cycle"/>
    <property type="evidence" value="ECO:0007669"/>
    <property type="project" value="EnsemblFungi"/>
</dbReference>
<evidence type="ECO:0000256" key="1">
    <source>
        <dbReference type="ARBA" id="ARBA00022741"/>
    </source>
</evidence>
<feature type="compositionally biased region" description="Polar residues" evidence="6">
    <location>
        <begin position="1"/>
        <end position="13"/>
    </location>
</feature>
<dbReference type="GO" id="GO:0016887">
    <property type="term" value="F:ATP hydrolysis activity"/>
    <property type="evidence" value="ECO:0007669"/>
    <property type="project" value="EnsemblFungi"/>
</dbReference>
<keyword evidence="1 3" id="KW-0547">Nucleotide-binding</keyword>
<feature type="domain" description="Kinesin motor" evidence="7">
    <location>
        <begin position="385"/>
        <end position="718"/>
    </location>
</feature>
<dbReference type="InterPro" id="IPR036961">
    <property type="entry name" value="Kinesin_motor_dom_sf"/>
</dbReference>
<dbReference type="GO" id="GO:0008569">
    <property type="term" value="F:minus-end-directed microtubule motor activity"/>
    <property type="evidence" value="ECO:0007669"/>
    <property type="project" value="EnsemblFungi"/>
</dbReference>
<dbReference type="PRINTS" id="PR00380">
    <property type="entry name" value="KINESINHEAVY"/>
</dbReference>
<dbReference type="OrthoDB" id="3176171at2759"/>
<feature type="region of interest" description="Disordered" evidence="6">
    <location>
        <begin position="1"/>
        <end position="70"/>
    </location>
</feature>
<evidence type="ECO:0000313" key="8">
    <source>
        <dbReference type="EMBL" id="CEP60324.1"/>
    </source>
</evidence>
<dbReference type="GO" id="GO:0000742">
    <property type="term" value="P:karyogamy involved in conjugation with cellular fusion"/>
    <property type="evidence" value="ECO:0007669"/>
    <property type="project" value="EnsemblFungi"/>
</dbReference>
<sequence>MNNEVPRTPTKSKAQVAGDAESRIPSPNATESPKYRKRSSSPKQLPVSASEHQSIISHTKKPKNDVLKATNGDNSYMAHCGVEEQGSESSSHMTAFYKENIRILNDLQDVMFQKKARLDTLKDELMENKNELKAVLLKVETYKEEKHVKSQQLKLKINDAKKLRDEHNTKTKFMVKNHELEGQQLRAKSVAEMNRRENEYRQKIEVLRHSRIKQLQEKREKLREEISGLDFQVSNNKSILQDALKECEQKHKLSKEEALRLHQAELDGLIENSRELSAENDSLRTALDSKLKVAFRAKNEDFERLSFSLQELEQKLKALRSENAKIRNDTETFSRGSIESLAKRDDLKKYISASTSELGEIEEILMKEETMRRKLNNELQELRGNIRVFCRLRPRSNQEANQVSNIQIDDFNDDGGTQQMHIRRDSKSHTFTFDKIFGERDSNKDVFDEIGQLIQSSLDGYNVCIFAFGQTGSGKTYTMLNPKDGIIPSTLNHIFLWVDKLKSLGWSYDISGQFIEIYNENLRDLLKGQDGEYEETSDSARLEIRHDAESSTTHLVNATTCKFASQEMISDVLSRASKMRSTAATKANSRSSRSHSVFIIKLRGYNSKSGEHSVGTLNLVDLAGSERINSSQPEAERLRETQNINKSLSCLGDVVHALGAKDAVKRHIPFRNSKLTYLLQYSLIGDSKTLMFVNVSPSLKNLPETLNSLRFAAKVNSTQMMK</sequence>
<dbReference type="PROSITE" id="PS00411">
    <property type="entry name" value="KINESIN_MOTOR_1"/>
    <property type="match status" value="1"/>
</dbReference>
<dbReference type="AlphaFoldDB" id="A0A0C7MSP9"/>
<dbReference type="RefSeq" id="XP_022626569.1">
    <property type="nucleotide sequence ID" value="XM_022774475.1"/>
</dbReference>
<dbReference type="EMBL" id="LN736360">
    <property type="protein sequence ID" value="CEP60324.1"/>
    <property type="molecule type" value="Genomic_DNA"/>
</dbReference>
<dbReference type="Proteomes" id="UP000054304">
    <property type="component" value="Unassembled WGS sequence"/>
</dbReference>
<dbReference type="PANTHER" id="PTHR47972">
    <property type="entry name" value="KINESIN-LIKE PROTEIN KLP-3"/>
    <property type="match status" value="1"/>
</dbReference>
<protein>
    <recommendedName>
        <fullName evidence="4">Kinesin-like protein</fullName>
    </recommendedName>
</protein>
<evidence type="ECO:0000256" key="5">
    <source>
        <dbReference type="SAM" id="Coils"/>
    </source>
</evidence>
<dbReference type="GeneID" id="34683703"/>
<dbReference type="GO" id="GO:1990976">
    <property type="term" value="P:protein transport along microtubule to mitotic spindle pole body"/>
    <property type="evidence" value="ECO:0007669"/>
    <property type="project" value="EnsemblFungi"/>
</dbReference>
<dbReference type="GO" id="GO:0005881">
    <property type="term" value="C:cytoplasmic microtubule"/>
    <property type="evidence" value="ECO:0007669"/>
    <property type="project" value="EnsemblFungi"/>
</dbReference>
<evidence type="ECO:0000313" key="9">
    <source>
        <dbReference type="Proteomes" id="UP000054304"/>
    </source>
</evidence>
<keyword evidence="5" id="KW-0175">Coiled coil</keyword>
<organism evidence="8 9">
    <name type="scientific">Lachancea lanzarotensis</name>
    <dbReference type="NCBI Taxonomy" id="1245769"/>
    <lineage>
        <taxon>Eukaryota</taxon>
        <taxon>Fungi</taxon>
        <taxon>Dikarya</taxon>
        <taxon>Ascomycota</taxon>
        <taxon>Saccharomycotina</taxon>
        <taxon>Saccharomycetes</taxon>
        <taxon>Saccharomycetales</taxon>
        <taxon>Saccharomycetaceae</taxon>
        <taxon>Lachancea</taxon>
    </lineage>
</organism>
<dbReference type="CDD" id="cd01366">
    <property type="entry name" value="KISc_C_terminal"/>
    <property type="match status" value="1"/>
</dbReference>